<gene>
    <name evidence="1" type="primary">BnaUnng01140D</name>
    <name evidence="1" type="ORF">GSBRNA2T00046683001</name>
</gene>
<dbReference type="Gramene" id="CDY65485">
    <property type="protein sequence ID" value="CDY65485"/>
    <property type="gene ID" value="GSBRNA2T00046683001"/>
</dbReference>
<dbReference type="AlphaFoldDB" id="A0A078JG60"/>
<protein>
    <submittedName>
        <fullName evidence="1">BnaUnng01140D protein</fullName>
    </submittedName>
</protein>
<dbReference type="EMBL" id="LK034808">
    <property type="protein sequence ID" value="CDY65485.1"/>
    <property type="molecule type" value="Genomic_DNA"/>
</dbReference>
<evidence type="ECO:0000313" key="1">
    <source>
        <dbReference type="EMBL" id="CDY65485.1"/>
    </source>
</evidence>
<organism evidence="1">
    <name type="scientific">Brassica napus</name>
    <name type="common">Rape</name>
    <dbReference type="NCBI Taxonomy" id="3708"/>
    <lineage>
        <taxon>Eukaryota</taxon>
        <taxon>Viridiplantae</taxon>
        <taxon>Streptophyta</taxon>
        <taxon>Embryophyta</taxon>
        <taxon>Tracheophyta</taxon>
        <taxon>Spermatophyta</taxon>
        <taxon>Magnoliopsida</taxon>
        <taxon>eudicotyledons</taxon>
        <taxon>Gunneridae</taxon>
        <taxon>Pentapetalae</taxon>
        <taxon>rosids</taxon>
        <taxon>malvids</taxon>
        <taxon>Brassicales</taxon>
        <taxon>Brassicaceae</taxon>
        <taxon>Brassiceae</taxon>
        <taxon>Brassica</taxon>
    </lineage>
</organism>
<dbReference type="PaxDb" id="3708-A0A078JG60"/>
<reference evidence="1" key="1">
    <citation type="journal article" date="2014" name="Science">
        <title>Plant genetics. Early allopolyploid evolution in the post-Neolithic Brassica napus oilseed genome.</title>
        <authorList>
            <person name="Chalhoub B."/>
            <person name="Denoeud F."/>
            <person name="Liu S."/>
            <person name="Parkin I.A."/>
            <person name="Tang H."/>
            <person name="Wang X."/>
            <person name="Chiquet J."/>
            <person name="Belcram H."/>
            <person name="Tong C."/>
            <person name="Samans B."/>
            <person name="Correa M."/>
            <person name="Da Silva C."/>
            <person name="Just J."/>
            <person name="Falentin C."/>
            <person name="Koh C.S."/>
            <person name="Le Clainche I."/>
            <person name="Bernard M."/>
            <person name="Bento P."/>
            <person name="Noel B."/>
            <person name="Labadie K."/>
            <person name="Alberti A."/>
            <person name="Charles M."/>
            <person name="Arnaud D."/>
            <person name="Guo H."/>
            <person name="Daviaud C."/>
            <person name="Alamery S."/>
            <person name="Jabbari K."/>
            <person name="Zhao M."/>
            <person name="Edger P.P."/>
            <person name="Chelaifa H."/>
            <person name="Tack D."/>
            <person name="Lassalle G."/>
            <person name="Mestiri I."/>
            <person name="Schnel N."/>
            <person name="Le Paslier M.C."/>
            <person name="Fan G."/>
            <person name="Renault V."/>
            <person name="Bayer P.E."/>
            <person name="Golicz A.A."/>
            <person name="Manoli S."/>
            <person name="Lee T.H."/>
            <person name="Thi V.H."/>
            <person name="Chalabi S."/>
            <person name="Hu Q."/>
            <person name="Fan C."/>
            <person name="Tollenaere R."/>
            <person name="Lu Y."/>
            <person name="Battail C."/>
            <person name="Shen J."/>
            <person name="Sidebottom C.H."/>
            <person name="Wang X."/>
            <person name="Canaguier A."/>
            <person name="Chauveau A."/>
            <person name="Berard A."/>
            <person name="Deniot G."/>
            <person name="Guan M."/>
            <person name="Liu Z."/>
            <person name="Sun F."/>
            <person name="Lim Y.P."/>
            <person name="Lyons E."/>
            <person name="Town C.D."/>
            <person name="Bancroft I."/>
            <person name="Wang X."/>
            <person name="Meng J."/>
            <person name="Ma J."/>
            <person name="Pires J.C."/>
            <person name="King G.J."/>
            <person name="Brunel D."/>
            <person name="Delourme R."/>
            <person name="Renard M."/>
            <person name="Aury J.M."/>
            <person name="Adams K.L."/>
            <person name="Batley J."/>
            <person name="Snowdon R.J."/>
            <person name="Tost J."/>
            <person name="Edwards D."/>
            <person name="Zhou Y."/>
            <person name="Hua W."/>
            <person name="Sharpe A.G."/>
            <person name="Paterson A.H."/>
            <person name="Guan C."/>
            <person name="Wincker P."/>
        </authorList>
    </citation>
    <scope>NUCLEOTIDE SEQUENCE [LARGE SCALE GENOMIC DNA]</scope>
</reference>
<name>A0A078JG60_BRANA</name>
<reference evidence="1" key="2">
    <citation type="submission" date="2014-06" db="EMBL/GenBank/DDBJ databases">
        <authorList>
            <person name="Genoscope - CEA"/>
        </authorList>
    </citation>
    <scope>NUCLEOTIDE SEQUENCE</scope>
</reference>
<accession>A0A078JG60</accession>
<sequence length="27" mass="3190">MVEQKRSYRFRDLTRIMGFDKSHGGSS</sequence>
<proteinExistence type="predicted"/>